<dbReference type="AlphaFoldDB" id="A0A0D2BEP1"/>
<feature type="compositionally biased region" description="Basic residues" evidence="1">
    <location>
        <begin position="295"/>
        <end position="311"/>
    </location>
</feature>
<keyword evidence="3" id="KW-1185">Reference proteome</keyword>
<dbReference type="Proteomes" id="UP000054342">
    <property type="component" value="Unassembled WGS sequence"/>
</dbReference>
<feature type="compositionally biased region" description="Polar residues" evidence="1">
    <location>
        <begin position="68"/>
        <end position="94"/>
    </location>
</feature>
<proteinExistence type="predicted"/>
<evidence type="ECO:0000256" key="1">
    <source>
        <dbReference type="SAM" id="MobiDB-lite"/>
    </source>
</evidence>
<dbReference type="GeneID" id="25331382"/>
<organism evidence="2 3">
    <name type="scientific">Exophiala xenobiotica</name>
    <dbReference type="NCBI Taxonomy" id="348802"/>
    <lineage>
        <taxon>Eukaryota</taxon>
        <taxon>Fungi</taxon>
        <taxon>Dikarya</taxon>
        <taxon>Ascomycota</taxon>
        <taxon>Pezizomycotina</taxon>
        <taxon>Eurotiomycetes</taxon>
        <taxon>Chaetothyriomycetidae</taxon>
        <taxon>Chaetothyriales</taxon>
        <taxon>Herpotrichiellaceae</taxon>
        <taxon>Exophiala</taxon>
    </lineage>
</organism>
<feature type="compositionally biased region" description="Low complexity" evidence="1">
    <location>
        <begin position="27"/>
        <end position="43"/>
    </location>
</feature>
<feature type="region of interest" description="Disordered" evidence="1">
    <location>
        <begin position="623"/>
        <end position="708"/>
    </location>
</feature>
<gene>
    <name evidence="2" type="ORF">PV05_09474</name>
</gene>
<dbReference type="HOGENOM" id="CLU_364837_0_0_1"/>
<feature type="region of interest" description="Disordered" evidence="1">
    <location>
        <begin position="455"/>
        <end position="487"/>
    </location>
</feature>
<evidence type="ECO:0000313" key="3">
    <source>
        <dbReference type="Proteomes" id="UP000054342"/>
    </source>
</evidence>
<feature type="compositionally biased region" description="Polar residues" evidence="1">
    <location>
        <begin position="114"/>
        <end position="133"/>
    </location>
</feature>
<name>A0A0D2BEP1_9EURO</name>
<feature type="compositionally biased region" description="Basic residues" evidence="1">
    <location>
        <begin position="95"/>
        <end position="113"/>
    </location>
</feature>
<reference evidence="2 3" key="1">
    <citation type="submission" date="2015-01" db="EMBL/GenBank/DDBJ databases">
        <title>The Genome Sequence of Exophiala xenobiotica CBS118157.</title>
        <authorList>
            <consortium name="The Broad Institute Genomics Platform"/>
            <person name="Cuomo C."/>
            <person name="de Hoog S."/>
            <person name="Gorbushina A."/>
            <person name="Stielow B."/>
            <person name="Teixiera M."/>
            <person name="Abouelleil A."/>
            <person name="Chapman S.B."/>
            <person name="Priest M."/>
            <person name="Young S.K."/>
            <person name="Wortman J."/>
            <person name="Nusbaum C."/>
            <person name="Birren B."/>
        </authorList>
    </citation>
    <scope>NUCLEOTIDE SEQUENCE [LARGE SCALE GENOMIC DNA]</scope>
    <source>
        <strain evidence="2 3">CBS 118157</strain>
    </source>
</reference>
<sequence>MSLRKSARLSATPSLRLTTEERHLKVPASSIISITTSPTTSASDSHNSKDLSTSISDPDEYGEPAAPQTMSSSKARTKPTTHNNESNADQSNRRASGRVRKPTAKAQALHHTKSISPPLSDTIVIGSSSTVEEQSQHKEPSPSPTPVNETNVVTPPAPEVPETPATASVNDATVTLESPERTAEADTSVIESPSRRQSRRDRKPTAKVLEIAWTAQKRAATEVPDARPRKSARISYSGANIPSKLRQSLSSTADEEAVDDKESETAEPPKKSKIIILKIRKPSEVSGADQSLAAKKTRSPPSRRPRRKVKHDRASVKDAAPAIPAVQIPPACDLFCLPPAARIVAFGQIALQMPDDDDDDEADVLAGSAQDWRTYVWQWCQCKKSQPLKTTRTNSEELARALLPNTVSDGTKANPVDLTDSATTPEAELLSAPVNTILRASDAERLSKLFATPNTESSIISSNNSPSLSAEPSFSTSQTTASAPRRRVLRDGSSQFISPALPASNPLKRTYEDRLREDHQALTNIRKRADARGIPWSFNMTYEDIHALIMGFEDHPQAGSAGRQAPKSPYDSGGVYESRDVYGPNGGFGLLLPPKVRPNGFSAASGLHGHGWKINNNYNTNGRAELAHGHGSPHNKSIAEESGEANSQLRRMSSPSRPKSSRFRVDPRGLRGESPGPGTIINIEEKKNESRKRIKRLRTTMSEGVEKA</sequence>
<accession>A0A0D2BEP1</accession>
<protein>
    <submittedName>
        <fullName evidence="2">Uncharacterized protein</fullName>
    </submittedName>
</protein>
<dbReference type="RefSeq" id="XP_013311270.1">
    <property type="nucleotide sequence ID" value="XM_013455816.1"/>
</dbReference>
<dbReference type="OrthoDB" id="4156059at2759"/>
<feature type="compositionally biased region" description="Polar residues" evidence="1">
    <location>
        <begin position="237"/>
        <end position="252"/>
    </location>
</feature>
<evidence type="ECO:0000313" key="2">
    <source>
        <dbReference type="EMBL" id="KIW50686.1"/>
    </source>
</evidence>
<feature type="region of interest" description="Disordered" evidence="1">
    <location>
        <begin position="1"/>
        <end position="316"/>
    </location>
</feature>
<feature type="compositionally biased region" description="Acidic residues" evidence="1">
    <location>
        <begin position="253"/>
        <end position="262"/>
    </location>
</feature>
<feature type="compositionally biased region" description="Low complexity" evidence="1">
    <location>
        <begin position="456"/>
        <end position="473"/>
    </location>
</feature>
<dbReference type="STRING" id="348802.A0A0D2BEP1"/>
<dbReference type="EMBL" id="KN847322">
    <property type="protein sequence ID" value="KIW50686.1"/>
    <property type="molecule type" value="Genomic_DNA"/>
</dbReference>
<feature type="compositionally biased region" description="Basic residues" evidence="1">
    <location>
        <begin position="689"/>
        <end position="698"/>
    </location>
</feature>